<name>A0A507FQ56_9FUNG</name>
<gene>
    <name evidence="2" type="ORF">CcCBS67573_g01236</name>
</gene>
<feature type="compositionally biased region" description="Basic residues" evidence="1">
    <location>
        <begin position="801"/>
        <end position="812"/>
    </location>
</feature>
<feature type="compositionally biased region" description="Polar residues" evidence="1">
    <location>
        <begin position="484"/>
        <end position="493"/>
    </location>
</feature>
<feature type="compositionally biased region" description="Polar residues" evidence="1">
    <location>
        <begin position="739"/>
        <end position="751"/>
    </location>
</feature>
<proteinExistence type="predicted"/>
<dbReference type="AlphaFoldDB" id="A0A507FQ56"/>
<organism evidence="2 3">
    <name type="scientific">Chytriomyces confervae</name>
    <dbReference type="NCBI Taxonomy" id="246404"/>
    <lineage>
        <taxon>Eukaryota</taxon>
        <taxon>Fungi</taxon>
        <taxon>Fungi incertae sedis</taxon>
        <taxon>Chytridiomycota</taxon>
        <taxon>Chytridiomycota incertae sedis</taxon>
        <taxon>Chytridiomycetes</taxon>
        <taxon>Chytridiales</taxon>
        <taxon>Chytriomycetaceae</taxon>
        <taxon>Chytriomyces</taxon>
    </lineage>
</organism>
<feature type="compositionally biased region" description="Polar residues" evidence="1">
    <location>
        <begin position="878"/>
        <end position="891"/>
    </location>
</feature>
<reference evidence="2 3" key="1">
    <citation type="journal article" date="2019" name="Sci. Rep.">
        <title>Comparative genomics of chytrid fungi reveal insights into the obligate biotrophic and pathogenic lifestyle of Synchytrium endobioticum.</title>
        <authorList>
            <person name="van de Vossenberg B.T.L.H."/>
            <person name="Warris S."/>
            <person name="Nguyen H.D.T."/>
            <person name="van Gent-Pelzer M.P.E."/>
            <person name="Joly D.L."/>
            <person name="van de Geest H.C."/>
            <person name="Bonants P.J.M."/>
            <person name="Smith D.S."/>
            <person name="Levesque C.A."/>
            <person name="van der Lee T.A.J."/>
        </authorList>
    </citation>
    <scope>NUCLEOTIDE SEQUENCE [LARGE SCALE GENOMIC DNA]</scope>
    <source>
        <strain evidence="2 3">CBS 675.73</strain>
    </source>
</reference>
<feature type="region of interest" description="Disordered" evidence="1">
    <location>
        <begin position="327"/>
        <end position="460"/>
    </location>
</feature>
<dbReference type="Proteomes" id="UP000320333">
    <property type="component" value="Unassembled WGS sequence"/>
</dbReference>
<evidence type="ECO:0000313" key="2">
    <source>
        <dbReference type="EMBL" id="TPX77466.1"/>
    </source>
</evidence>
<dbReference type="EMBL" id="QEAP01000020">
    <property type="protein sequence ID" value="TPX77466.1"/>
    <property type="molecule type" value="Genomic_DNA"/>
</dbReference>
<accession>A0A507FQ56</accession>
<evidence type="ECO:0000256" key="1">
    <source>
        <dbReference type="SAM" id="MobiDB-lite"/>
    </source>
</evidence>
<sequence>MSANVTIAPLPEAEEDTQLGNSPFVYGYYGLEGCSVRGIVRVSLPPSQPQIHVISLSVSLLGSSRLSYSTDGGDSHSVKKILVKETVDLLDDITLSDDIDFPFTIDLPDPMHRQPTMAPIVQSAVRSANLLPPSMLCKGVSVHSYPFEAAVQYELVAELVLSNTPSFPLSFIMAPSTPITARVNVSPFIVHDPRQLPSIMLSDSKRWRSAPGDSPLEYELELGATTIGPGDTFSFLYRLAVARDAAAKGVKVKKVSLLLREHRTLGTTMHSLVPAAYKCVRSSNEIKRWEFEDTEPPGFEDLMMDDTADGDTFDKDDFAFEIEGDGDLRSYAEDPPHQSSAYNEASGNSDATFSKSESMDLLSNEKPQTGTNIESNAAPSYEMHPSRPSSSQGVLQSFHSPQLSSNFGISSPRLNGRKIKYQTRQTHKKKLTTTSSTASPSRANQKNSAKNAGNNVEMSELRPRRKLADGMTFYNASHLQSTNASTYDQHLQPSSRGGRFSDGWSGGPGGDGLYVEHEARITMPKLSHITPSSFKPGDPNLAFPNPHNHIYASVPYIDIKHTLQVRIELHGVEKPIVHECWAVVTSVGKRECEAVLENRCELMPTLDYEKVFGTGVWVPAYEEVDPFLGDAGGSGFSSSVDAEEQFEVEDDLARFFGPWKTLVQRPPRTNDSRPTSWDPSKGGPSNIGFMEPDALAPGYRSRSMSLAPVIPSQTPFNESNYFQKRPSISSILSFTSFNLPASGPTSPNHSELGSDDNYQQEDDEHQDEESNADPESANLSDFDTLPTPTTSNPLQIPPAATKRKKQAAKKRALPPAVSTIPTTAARSNRDRPNPPPPPPRLMSAHSLIAFDAVRVAALQDPLNEQLLREIQAYKRNSHYPQTRLDQSSNGSFGEEDEEKDDDDDDDDADSDITGIVIGEGMNDNLDQQNRDTGYMRHPLLGDEEIEARRRVKAVRKMIKKQNGGTGHSNGESSRASVVGNDLPPGYTSA</sequence>
<feature type="compositionally biased region" description="Polar residues" evidence="1">
    <location>
        <begin position="442"/>
        <end position="457"/>
    </location>
</feature>
<feature type="region of interest" description="Disordered" evidence="1">
    <location>
        <begin position="484"/>
        <end position="506"/>
    </location>
</feature>
<evidence type="ECO:0000313" key="3">
    <source>
        <dbReference type="Proteomes" id="UP000320333"/>
    </source>
</evidence>
<feature type="compositionally biased region" description="Low complexity" evidence="1">
    <location>
        <begin position="432"/>
        <end position="441"/>
    </location>
</feature>
<feature type="compositionally biased region" description="Acidic residues" evidence="1">
    <location>
        <begin position="893"/>
        <end position="910"/>
    </location>
</feature>
<feature type="region of interest" description="Disordered" evidence="1">
    <location>
        <begin position="958"/>
        <end position="989"/>
    </location>
</feature>
<feature type="compositionally biased region" description="Polar residues" evidence="1">
    <location>
        <begin position="387"/>
        <end position="413"/>
    </location>
</feature>
<feature type="compositionally biased region" description="Polar residues" evidence="1">
    <location>
        <begin position="777"/>
        <end position="794"/>
    </location>
</feature>
<feature type="compositionally biased region" description="Polar residues" evidence="1">
    <location>
        <begin position="365"/>
        <end position="378"/>
    </location>
</feature>
<feature type="region of interest" description="Disordered" evidence="1">
    <location>
        <begin position="739"/>
        <end position="843"/>
    </location>
</feature>
<feature type="compositionally biased region" description="Polar residues" evidence="1">
    <location>
        <begin position="337"/>
        <end position="356"/>
    </location>
</feature>
<feature type="compositionally biased region" description="Acidic residues" evidence="1">
    <location>
        <begin position="758"/>
        <end position="772"/>
    </location>
</feature>
<feature type="compositionally biased region" description="Basic residues" evidence="1">
    <location>
        <begin position="415"/>
        <end position="431"/>
    </location>
</feature>
<feature type="region of interest" description="Disordered" evidence="1">
    <location>
        <begin position="663"/>
        <end position="694"/>
    </location>
</feature>
<feature type="compositionally biased region" description="Basic and acidic residues" evidence="1">
    <location>
        <begin position="327"/>
        <end position="336"/>
    </location>
</feature>
<dbReference type="OrthoDB" id="2111746at2759"/>
<comment type="caution">
    <text evidence="2">The sequence shown here is derived from an EMBL/GenBank/DDBJ whole genome shotgun (WGS) entry which is preliminary data.</text>
</comment>
<feature type="compositionally biased region" description="Polar residues" evidence="1">
    <location>
        <begin position="667"/>
        <end position="678"/>
    </location>
</feature>
<feature type="region of interest" description="Disordered" evidence="1">
    <location>
        <begin position="878"/>
        <end position="938"/>
    </location>
</feature>
<protein>
    <submittedName>
        <fullName evidence="2">Uncharacterized protein</fullName>
    </submittedName>
</protein>
<feature type="compositionally biased region" description="Low complexity" evidence="1">
    <location>
        <begin position="494"/>
        <end position="503"/>
    </location>
</feature>
<keyword evidence="3" id="KW-1185">Reference proteome</keyword>